<dbReference type="EMBL" id="CP133218">
    <property type="protein sequence ID" value="WML91014.1"/>
    <property type="molecule type" value="Genomic_DNA"/>
</dbReference>
<gene>
    <name evidence="1" type="ORF">RCF98_01360</name>
</gene>
<accession>A0ABY9MQT0</accession>
<dbReference type="RefSeq" id="WP_308895657.1">
    <property type="nucleotide sequence ID" value="NZ_CP133218.1"/>
</dbReference>
<protein>
    <submittedName>
        <fullName evidence="1">Uncharacterized protein</fullName>
    </submittedName>
</protein>
<proteinExistence type="predicted"/>
<keyword evidence="2" id="KW-1185">Reference proteome</keyword>
<reference evidence="1 2" key="1">
    <citation type="submission" date="2023-08" db="EMBL/GenBank/DDBJ databases">
        <title>New molecular markers tilS and rpoB for phylogenetic and monitoring studies of the genus Thiothrix biodiversity.</title>
        <authorList>
            <person name="Ravin N.V."/>
            <person name="Smolyakov D."/>
            <person name="Markov N.D."/>
            <person name="Beletsky A.V."/>
            <person name="Mardanov A.V."/>
            <person name="Rudenko T.S."/>
            <person name="Grabovich M.Y."/>
        </authorList>
    </citation>
    <scope>NUCLEOTIDE SEQUENCE [LARGE SCALE GENOMIC DNA]</scope>
    <source>
        <strain evidence="1 2">MK1</strain>
    </source>
</reference>
<dbReference type="Proteomes" id="UP001236657">
    <property type="component" value="Chromosome"/>
</dbReference>
<sequence length="257" mass="28935">MTMDNSQDALLKLGFKFGKNGAHAARSMMIEELKQLFASRPKTASQEDYQQDIVTFNTLHKATENSRKLTYHHLKDLYGLSPDIPLFNVLRQWWELSETAQVVLALQLAVARDPLLRGSVPVVLALQPGEHLARSDMEAYLCADDPERFSPASLKSFAQNINGTWTQAGYLTGRTKKYRSVSAITYVNVAFALFLAHCQGLSGQRMFHSEWCRLLALNTHELYDMAHAASLRGLLNFKHASEVVEVTFPHLQVTGQR</sequence>
<organism evidence="1 2">
    <name type="scientific">Thiothrix lacustris</name>
    <dbReference type="NCBI Taxonomy" id="525917"/>
    <lineage>
        <taxon>Bacteria</taxon>
        <taxon>Pseudomonadati</taxon>
        <taxon>Pseudomonadota</taxon>
        <taxon>Gammaproteobacteria</taxon>
        <taxon>Thiotrichales</taxon>
        <taxon>Thiotrichaceae</taxon>
        <taxon>Thiothrix</taxon>
    </lineage>
</organism>
<evidence type="ECO:0000313" key="2">
    <source>
        <dbReference type="Proteomes" id="UP001236657"/>
    </source>
</evidence>
<name>A0ABY9MQT0_9GAMM</name>
<evidence type="ECO:0000313" key="1">
    <source>
        <dbReference type="EMBL" id="WML91014.1"/>
    </source>
</evidence>